<feature type="region of interest" description="Disordered" evidence="1">
    <location>
        <begin position="1"/>
        <end position="85"/>
    </location>
</feature>
<sequence>MGSKKHGSKRKQRHSDDERSSEEQNSSSDSSEDAKRSRSKKSKKERHKEKKKKPSHRDKQKLKEAKDFLKAHLGEESRKFHKKKMVPVDDSVEIKEISNDDYFSRNPEFCKWLKERKGLLFNEMTSPETHALFPEFVAEWNGRKLSKEFYDGSVGPGVARTSYNWGISTSDRLERERDEREASHQALRRDRKAWAAGQKELLDELLPRATGREARVEKAAARREEARQREVSPEMNRLIGGGDVMGGDDSFEAARAREQRRQQARQQRQAARDEERAARSAAAAANEESRMAAFRELVSKGPISIPKRQ</sequence>
<proteinExistence type="predicted"/>
<dbReference type="EMBL" id="GBEZ01008645">
    <property type="protein sequence ID" value="JAC76906.1"/>
    <property type="molecule type" value="Transcribed_RNA"/>
</dbReference>
<gene>
    <name evidence="2" type="ORF">TSPGSL018_18955</name>
</gene>
<dbReference type="PANTHER" id="PTHR34117:SF1">
    <property type="entry name" value="STYLE CELL-CYCLE INHIBITOR 1"/>
    <property type="match status" value="1"/>
</dbReference>
<feature type="region of interest" description="Disordered" evidence="1">
    <location>
        <begin position="212"/>
        <end position="289"/>
    </location>
</feature>
<evidence type="ECO:0000256" key="1">
    <source>
        <dbReference type="SAM" id="MobiDB-lite"/>
    </source>
</evidence>
<evidence type="ECO:0000313" key="2">
    <source>
        <dbReference type="EMBL" id="JAC76906.1"/>
    </source>
</evidence>
<organism evidence="2">
    <name type="scientific">Tetraselmis sp. GSL018</name>
    <dbReference type="NCBI Taxonomy" id="582737"/>
    <lineage>
        <taxon>Eukaryota</taxon>
        <taxon>Viridiplantae</taxon>
        <taxon>Chlorophyta</taxon>
        <taxon>core chlorophytes</taxon>
        <taxon>Chlorodendrophyceae</taxon>
        <taxon>Chlorodendrales</taxon>
        <taxon>Chlorodendraceae</taxon>
        <taxon>Tetraselmis</taxon>
    </lineage>
</organism>
<feature type="compositionally biased region" description="Basic and acidic residues" evidence="1">
    <location>
        <begin position="61"/>
        <end position="78"/>
    </location>
</feature>
<feature type="region of interest" description="Disordered" evidence="1">
    <location>
        <begin position="171"/>
        <end position="190"/>
    </location>
</feature>
<feature type="compositionally biased region" description="Basic residues" evidence="1">
    <location>
        <begin position="1"/>
        <end position="13"/>
    </location>
</feature>
<dbReference type="InterPro" id="IPR044688">
    <property type="entry name" value="SCI-1-like"/>
</dbReference>
<feature type="compositionally biased region" description="Basic residues" evidence="1">
    <location>
        <begin position="37"/>
        <end position="60"/>
    </location>
</feature>
<feature type="compositionally biased region" description="Basic and acidic residues" evidence="1">
    <location>
        <begin position="212"/>
        <end position="232"/>
    </location>
</feature>
<dbReference type="AlphaFoldDB" id="A0A061S281"/>
<dbReference type="PANTHER" id="PTHR34117">
    <property type="entry name" value="STYLE CELL-CYCLE INHIBITOR 1"/>
    <property type="match status" value="1"/>
</dbReference>
<accession>A0A061S281</accession>
<protein>
    <submittedName>
        <fullName evidence="2">Tetratricopeptide repeat-like superfamily protein isoform 1</fullName>
    </submittedName>
</protein>
<feature type="compositionally biased region" description="Basic and acidic residues" evidence="1">
    <location>
        <begin position="252"/>
        <end position="261"/>
    </location>
</feature>
<feature type="compositionally biased region" description="Basic and acidic residues" evidence="1">
    <location>
        <begin position="171"/>
        <end position="183"/>
    </location>
</feature>
<reference evidence="2" key="1">
    <citation type="submission" date="2014-05" db="EMBL/GenBank/DDBJ databases">
        <title>The transcriptome of the halophilic microalga Tetraselmis sp. GSL018 isolated from the Great Salt Lake, Utah.</title>
        <authorList>
            <person name="Jinkerson R.E."/>
            <person name="D'Adamo S."/>
            <person name="Posewitz M.C."/>
        </authorList>
    </citation>
    <scope>NUCLEOTIDE SEQUENCE</scope>
    <source>
        <strain evidence="2">GSL018</strain>
    </source>
</reference>
<name>A0A061S281_9CHLO</name>